<dbReference type="EMBL" id="CCYD01000007">
    <property type="protein sequence ID" value="CEG35125.1"/>
    <property type="molecule type" value="Genomic_DNA"/>
</dbReference>
<proteinExistence type="predicted"/>
<evidence type="ECO:0000313" key="1">
    <source>
        <dbReference type="EMBL" id="CEG35125.1"/>
    </source>
</evidence>
<organism evidence="1 2">
    <name type="scientific">Plasmopara halstedii</name>
    <name type="common">Downy mildew of sunflower</name>
    <dbReference type="NCBI Taxonomy" id="4781"/>
    <lineage>
        <taxon>Eukaryota</taxon>
        <taxon>Sar</taxon>
        <taxon>Stramenopiles</taxon>
        <taxon>Oomycota</taxon>
        <taxon>Peronosporomycetes</taxon>
        <taxon>Peronosporales</taxon>
        <taxon>Peronosporaceae</taxon>
        <taxon>Plasmopara</taxon>
    </lineage>
</organism>
<reference evidence="2" key="1">
    <citation type="submission" date="2014-09" db="EMBL/GenBank/DDBJ databases">
        <authorList>
            <person name="Sharma Rahul"/>
            <person name="Thines Marco"/>
        </authorList>
    </citation>
    <scope>NUCLEOTIDE SEQUENCE [LARGE SCALE GENOMIC DNA]</scope>
</reference>
<dbReference type="AlphaFoldDB" id="A0A0P1A4T3"/>
<sequence>MYFEPKGAGDHLAHWVTLRSIAQIHRRGVWRFSRNCLISQTFSKQLKRKHKIPCDKYAYRPSQVDMAFVETRETQADPGSSQEITMSAGDSGACWARNSLDS</sequence>
<evidence type="ECO:0000313" key="2">
    <source>
        <dbReference type="Proteomes" id="UP000054928"/>
    </source>
</evidence>
<dbReference type="Proteomes" id="UP000054928">
    <property type="component" value="Unassembled WGS sequence"/>
</dbReference>
<name>A0A0P1A4T3_PLAHL</name>
<protein>
    <submittedName>
        <fullName evidence="1">Uncharacterized protein</fullName>
    </submittedName>
</protein>
<accession>A0A0P1A4T3</accession>
<dbReference type="GeneID" id="36408937"/>
<dbReference type="RefSeq" id="XP_024571494.1">
    <property type="nucleotide sequence ID" value="XM_024726803.1"/>
</dbReference>
<keyword evidence="2" id="KW-1185">Reference proteome</keyword>